<dbReference type="Proteomes" id="UP001516400">
    <property type="component" value="Unassembled WGS sequence"/>
</dbReference>
<accession>A0ABD2NMM7</accession>
<feature type="compositionally biased region" description="Basic and acidic residues" evidence="1">
    <location>
        <begin position="42"/>
        <end position="55"/>
    </location>
</feature>
<sequence length="144" mass="16792">MTRNKFSDKDLQDIIDNLSEVSEDEFNLNDPAFMPKLEDEDENRKNLEENIREESVGMNNNQEEEIEEEVGSKSNKSKKEKVNIIWKSKILVLSDAQKTYRNTELLSVKALELFLPYECISNFFTNDLFIKITEQPCLSAHQIV</sequence>
<evidence type="ECO:0000313" key="2">
    <source>
        <dbReference type="EMBL" id="KAL3279611.1"/>
    </source>
</evidence>
<dbReference type="EMBL" id="JABFTP020000124">
    <property type="protein sequence ID" value="KAL3279611.1"/>
    <property type="molecule type" value="Genomic_DNA"/>
</dbReference>
<comment type="caution">
    <text evidence="2">The sequence shown here is derived from an EMBL/GenBank/DDBJ whole genome shotgun (WGS) entry which is preliminary data.</text>
</comment>
<name>A0ABD2NMM7_9CUCU</name>
<evidence type="ECO:0000256" key="1">
    <source>
        <dbReference type="SAM" id="MobiDB-lite"/>
    </source>
</evidence>
<evidence type="ECO:0000313" key="3">
    <source>
        <dbReference type="Proteomes" id="UP001516400"/>
    </source>
</evidence>
<reference evidence="2 3" key="1">
    <citation type="journal article" date="2021" name="BMC Biol.">
        <title>Horizontally acquired antibacterial genes associated with adaptive radiation of ladybird beetles.</title>
        <authorList>
            <person name="Li H.S."/>
            <person name="Tang X.F."/>
            <person name="Huang Y.H."/>
            <person name="Xu Z.Y."/>
            <person name="Chen M.L."/>
            <person name="Du X.Y."/>
            <person name="Qiu B.Y."/>
            <person name="Chen P.T."/>
            <person name="Zhang W."/>
            <person name="Slipinski A."/>
            <person name="Escalona H.E."/>
            <person name="Waterhouse R.M."/>
            <person name="Zwick A."/>
            <person name="Pang H."/>
        </authorList>
    </citation>
    <scope>NUCLEOTIDE SEQUENCE [LARGE SCALE GENOMIC DNA]</scope>
    <source>
        <strain evidence="2">SYSU2018</strain>
    </source>
</reference>
<feature type="region of interest" description="Disordered" evidence="1">
    <location>
        <begin position="29"/>
        <end position="73"/>
    </location>
</feature>
<proteinExistence type="predicted"/>
<keyword evidence="3" id="KW-1185">Reference proteome</keyword>
<gene>
    <name evidence="2" type="ORF">HHI36_017117</name>
</gene>
<protein>
    <submittedName>
        <fullName evidence="2">Uncharacterized protein</fullName>
    </submittedName>
</protein>
<organism evidence="2 3">
    <name type="scientific">Cryptolaemus montrouzieri</name>
    <dbReference type="NCBI Taxonomy" id="559131"/>
    <lineage>
        <taxon>Eukaryota</taxon>
        <taxon>Metazoa</taxon>
        <taxon>Ecdysozoa</taxon>
        <taxon>Arthropoda</taxon>
        <taxon>Hexapoda</taxon>
        <taxon>Insecta</taxon>
        <taxon>Pterygota</taxon>
        <taxon>Neoptera</taxon>
        <taxon>Endopterygota</taxon>
        <taxon>Coleoptera</taxon>
        <taxon>Polyphaga</taxon>
        <taxon>Cucujiformia</taxon>
        <taxon>Coccinelloidea</taxon>
        <taxon>Coccinellidae</taxon>
        <taxon>Scymninae</taxon>
        <taxon>Scymnini</taxon>
        <taxon>Cryptolaemus</taxon>
    </lineage>
</organism>
<dbReference type="AlphaFoldDB" id="A0ABD2NMM7"/>